<dbReference type="Proteomes" id="UP000238479">
    <property type="component" value="Chromosome 7"/>
</dbReference>
<organism evidence="1 2">
    <name type="scientific">Rosa chinensis</name>
    <name type="common">China rose</name>
    <dbReference type="NCBI Taxonomy" id="74649"/>
    <lineage>
        <taxon>Eukaryota</taxon>
        <taxon>Viridiplantae</taxon>
        <taxon>Streptophyta</taxon>
        <taxon>Embryophyta</taxon>
        <taxon>Tracheophyta</taxon>
        <taxon>Spermatophyta</taxon>
        <taxon>Magnoliopsida</taxon>
        <taxon>eudicotyledons</taxon>
        <taxon>Gunneridae</taxon>
        <taxon>Pentapetalae</taxon>
        <taxon>rosids</taxon>
        <taxon>fabids</taxon>
        <taxon>Rosales</taxon>
        <taxon>Rosaceae</taxon>
        <taxon>Rosoideae</taxon>
        <taxon>Rosoideae incertae sedis</taxon>
        <taxon>Rosa</taxon>
    </lineage>
</organism>
<evidence type="ECO:0000313" key="2">
    <source>
        <dbReference type="Proteomes" id="UP000238479"/>
    </source>
</evidence>
<accession>A0A2P6P8W4</accession>
<protein>
    <submittedName>
        <fullName evidence="1">Uncharacterized protein</fullName>
    </submittedName>
</protein>
<comment type="caution">
    <text evidence="1">The sequence shown here is derived from an EMBL/GenBank/DDBJ whole genome shotgun (WGS) entry which is preliminary data.</text>
</comment>
<dbReference type="Gramene" id="PRQ18366">
    <property type="protein sequence ID" value="PRQ18366"/>
    <property type="gene ID" value="RchiOBHm_Chr7g0205241"/>
</dbReference>
<evidence type="ECO:0000313" key="1">
    <source>
        <dbReference type="EMBL" id="PRQ18366.1"/>
    </source>
</evidence>
<gene>
    <name evidence="1" type="ORF">RchiOBHm_Chr7g0205241</name>
</gene>
<keyword evidence="2" id="KW-1185">Reference proteome</keyword>
<dbReference type="EMBL" id="PDCK01000045">
    <property type="protein sequence ID" value="PRQ18366.1"/>
    <property type="molecule type" value="Genomic_DNA"/>
</dbReference>
<sequence length="56" mass="6098">MCRTGTDPLQRIGCYGCSHEVEFNILNVGSCLEVQSSLCKDGGATGQRLFSLFQRA</sequence>
<reference evidence="1 2" key="1">
    <citation type="journal article" date="2018" name="Nat. Genet.">
        <title>The Rosa genome provides new insights in the design of modern roses.</title>
        <authorList>
            <person name="Bendahmane M."/>
        </authorList>
    </citation>
    <scope>NUCLEOTIDE SEQUENCE [LARGE SCALE GENOMIC DNA]</scope>
    <source>
        <strain evidence="2">cv. Old Blush</strain>
    </source>
</reference>
<dbReference type="AlphaFoldDB" id="A0A2P6P8W4"/>
<name>A0A2P6P8W4_ROSCH</name>
<proteinExistence type="predicted"/>